<reference evidence="2 3" key="1">
    <citation type="submission" date="2024-02" db="EMBL/GenBank/DDBJ databases">
        <authorList>
            <person name="Chen Y."/>
            <person name="Shah S."/>
            <person name="Dougan E. K."/>
            <person name="Thang M."/>
            <person name="Chan C."/>
        </authorList>
    </citation>
    <scope>NUCLEOTIDE SEQUENCE [LARGE SCALE GENOMIC DNA]</scope>
</reference>
<evidence type="ECO:0000313" key="2">
    <source>
        <dbReference type="EMBL" id="CAK9066406.1"/>
    </source>
</evidence>
<protein>
    <submittedName>
        <fullName evidence="2">Uncharacterized protein</fullName>
    </submittedName>
</protein>
<organism evidence="2 3">
    <name type="scientific">Durusdinium trenchii</name>
    <dbReference type="NCBI Taxonomy" id="1381693"/>
    <lineage>
        <taxon>Eukaryota</taxon>
        <taxon>Sar</taxon>
        <taxon>Alveolata</taxon>
        <taxon>Dinophyceae</taxon>
        <taxon>Suessiales</taxon>
        <taxon>Symbiodiniaceae</taxon>
        <taxon>Durusdinium</taxon>
    </lineage>
</organism>
<dbReference type="Proteomes" id="UP001642484">
    <property type="component" value="Unassembled WGS sequence"/>
</dbReference>
<keyword evidence="3" id="KW-1185">Reference proteome</keyword>
<proteinExistence type="predicted"/>
<comment type="caution">
    <text evidence="2">The sequence shown here is derived from an EMBL/GenBank/DDBJ whole genome shotgun (WGS) entry which is preliminary data.</text>
</comment>
<feature type="transmembrane region" description="Helical" evidence="1">
    <location>
        <begin position="355"/>
        <end position="373"/>
    </location>
</feature>
<dbReference type="EMBL" id="CAXAMN010022102">
    <property type="protein sequence ID" value="CAK9066406.1"/>
    <property type="molecule type" value="Genomic_DNA"/>
</dbReference>
<evidence type="ECO:0000256" key="1">
    <source>
        <dbReference type="SAM" id="Phobius"/>
    </source>
</evidence>
<gene>
    <name evidence="2" type="ORF">CCMP2556_LOCUS32612</name>
</gene>
<evidence type="ECO:0000313" key="3">
    <source>
        <dbReference type="Proteomes" id="UP001642484"/>
    </source>
</evidence>
<sequence>MEFERALFRIHQKALLTEPLRRFRFHLERVLPALIGIQVLVLTCLHTCYVGQSNCLPEVLRHAGLWNESTDEPYLPEDALLHVSLSNGDGITGVTLMERPQIGAVIKDGFKVQENRTLRRSGKHFPTNSASVFGSYRFALDRELVQMRKAVFEKHHFEIHNISVTSNCLVPFGPLADAFHLFDAWDGLVINELAYSLRSRGYLERLDGAESVVEVWAWSADQVESPLQASFLGCLFRKIMILLSAVMSFCLISAITGLFIRIAVHGSAVLMFPLALGAQYMGLNHSRISLNVLARSFPWIGIHVDVLRTGQRAVWPLFRSHMLFLLVQSFAYLSCNLAWRFLLYRKSSPEGFEENIFSLCSLVELFNLIFVRSVHSAGFYPKVVTASIVYLHFYIFLLPVPISQLGICCLLLTVCLRDGLLLEPFRGACHSARPFQQQHTNKCTSKSTFHANAFTVMDHGGCSTLDHVLPCGASVSLS</sequence>
<name>A0ABP0NS33_9DINO</name>
<keyword evidence="1" id="KW-0472">Membrane</keyword>
<keyword evidence="1" id="KW-0812">Transmembrane</keyword>
<feature type="transmembrane region" description="Helical" evidence="1">
    <location>
        <begin position="322"/>
        <end position="343"/>
    </location>
</feature>
<feature type="transmembrane region" description="Helical" evidence="1">
    <location>
        <begin position="239"/>
        <end position="264"/>
    </location>
</feature>
<accession>A0ABP0NS33</accession>
<keyword evidence="1" id="KW-1133">Transmembrane helix</keyword>
<feature type="transmembrane region" description="Helical" evidence="1">
    <location>
        <begin position="393"/>
        <end position="416"/>
    </location>
</feature>